<dbReference type="InterPro" id="IPR050229">
    <property type="entry name" value="GlpE_sulfurtransferase"/>
</dbReference>
<dbReference type="PROSITE" id="PS50206">
    <property type="entry name" value="RHODANESE_3"/>
    <property type="match status" value="1"/>
</dbReference>
<dbReference type="Gene3D" id="3.40.250.10">
    <property type="entry name" value="Rhodanese-like domain"/>
    <property type="match status" value="1"/>
</dbReference>
<dbReference type="InterPro" id="IPR036873">
    <property type="entry name" value="Rhodanese-like_dom_sf"/>
</dbReference>
<dbReference type="AlphaFoldDB" id="K6XR69"/>
<dbReference type="PANTHER" id="PTHR43031:SF1">
    <property type="entry name" value="PYRIDINE NUCLEOTIDE-DISULPHIDE OXIDOREDUCTASE"/>
    <property type="match status" value="1"/>
</dbReference>
<dbReference type="EMBL" id="BAEP01000014">
    <property type="protein sequence ID" value="GAC23124.1"/>
    <property type="molecule type" value="Genomic_DNA"/>
</dbReference>
<sequence length="113" mass="12093">MIDEAKKVADTVDVEKVKDLRGSGALLLDVREPNEWQEGHLEGAVAIPRGVLEMRISDEESDHQRPIVTYCASGGRAVLAAATLRQMGYIAAFASKAGFDDLQAAGLPCNKPA</sequence>
<dbReference type="SMART" id="SM00450">
    <property type="entry name" value="RHOD"/>
    <property type="match status" value="1"/>
</dbReference>
<organism evidence="2 3">
    <name type="scientific">Paraglaciecola mesophila KMM 241</name>
    <dbReference type="NCBI Taxonomy" id="1128912"/>
    <lineage>
        <taxon>Bacteria</taxon>
        <taxon>Pseudomonadati</taxon>
        <taxon>Pseudomonadota</taxon>
        <taxon>Gammaproteobacteria</taxon>
        <taxon>Alteromonadales</taxon>
        <taxon>Alteromonadaceae</taxon>
        <taxon>Paraglaciecola</taxon>
    </lineage>
</organism>
<accession>K6XR69</accession>
<dbReference type="PANTHER" id="PTHR43031">
    <property type="entry name" value="FAD-DEPENDENT OXIDOREDUCTASE"/>
    <property type="match status" value="1"/>
</dbReference>
<dbReference type="InterPro" id="IPR001763">
    <property type="entry name" value="Rhodanese-like_dom"/>
</dbReference>
<dbReference type="RefSeq" id="WP_006991275.1">
    <property type="nucleotide sequence ID" value="NZ_BAEP01000014.1"/>
</dbReference>
<evidence type="ECO:0000313" key="3">
    <source>
        <dbReference type="Proteomes" id="UP000006263"/>
    </source>
</evidence>
<gene>
    <name evidence="2" type="ORF">GMES_0824</name>
</gene>
<dbReference type="eggNOG" id="COG0607">
    <property type="taxonomic scope" value="Bacteria"/>
</dbReference>
<proteinExistence type="predicted"/>
<reference evidence="2 3" key="1">
    <citation type="journal article" date="2017" name="Antonie Van Leeuwenhoek">
        <title>Rhizobium rhizosphaerae sp. nov., a novel species isolated from rice rhizosphere.</title>
        <authorList>
            <person name="Zhao J.J."/>
            <person name="Zhang J."/>
            <person name="Zhang R.J."/>
            <person name="Zhang C.W."/>
            <person name="Yin H.Q."/>
            <person name="Zhang X.X."/>
        </authorList>
    </citation>
    <scope>NUCLEOTIDE SEQUENCE [LARGE SCALE GENOMIC DNA]</scope>
    <source>
        <strain evidence="2 3">KMM 241</strain>
    </source>
</reference>
<dbReference type="CDD" id="cd00158">
    <property type="entry name" value="RHOD"/>
    <property type="match status" value="1"/>
</dbReference>
<dbReference type="Pfam" id="PF00581">
    <property type="entry name" value="Rhodanese"/>
    <property type="match status" value="1"/>
</dbReference>
<dbReference type="Proteomes" id="UP000006263">
    <property type="component" value="Unassembled WGS sequence"/>
</dbReference>
<evidence type="ECO:0000259" key="1">
    <source>
        <dbReference type="PROSITE" id="PS50206"/>
    </source>
</evidence>
<protein>
    <recommendedName>
        <fullName evidence="1">Rhodanese domain-containing protein</fullName>
    </recommendedName>
</protein>
<dbReference type="OrthoDB" id="9791096at2"/>
<dbReference type="SUPFAM" id="SSF52821">
    <property type="entry name" value="Rhodanese/Cell cycle control phosphatase"/>
    <property type="match status" value="1"/>
</dbReference>
<comment type="caution">
    <text evidence="2">The sequence shown here is derived from an EMBL/GenBank/DDBJ whole genome shotgun (WGS) entry which is preliminary data.</text>
</comment>
<feature type="domain" description="Rhodanese" evidence="1">
    <location>
        <begin position="21"/>
        <end position="111"/>
    </location>
</feature>
<evidence type="ECO:0000313" key="2">
    <source>
        <dbReference type="EMBL" id="GAC23124.1"/>
    </source>
</evidence>
<name>K6XR69_9ALTE</name>